<reference evidence="4" key="2">
    <citation type="submission" date="2023-04" db="EMBL/GenBank/DDBJ databases">
        <authorList>
            <person name="Beletskiy A.V."/>
            <person name="Mardanov A.V."/>
            <person name="Ravin N.V."/>
        </authorList>
    </citation>
    <scope>NUCLEOTIDE SEQUENCE</scope>
    <source>
        <strain evidence="4">GKL-01</strain>
    </source>
</reference>
<dbReference type="PANTHER" id="PTHR48027">
    <property type="entry name" value="HETEROGENEOUS NUCLEAR RIBONUCLEOPROTEIN 87F-RELATED"/>
    <property type="match status" value="1"/>
</dbReference>
<dbReference type="InterPro" id="IPR012677">
    <property type="entry name" value="Nucleotide-bd_a/b_plait_sf"/>
</dbReference>
<evidence type="ECO:0000256" key="2">
    <source>
        <dbReference type="SAM" id="MobiDB-lite"/>
    </source>
</evidence>
<feature type="compositionally biased region" description="Basic and acidic residues" evidence="2">
    <location>
        <begin position="73"/>
        <end position="95"/>
    </location>
</feature>
<keyword evidence="1" id="KW-0694">RNA-binding</keyword>
<dbReference type="InterPro" id="IPR048289">
    <property type="entry name" value="RRM2_NsCP33-like"/>
</dbReference>
<dbReference type="SMART" id="SM00360">
    <property type="entry name" value="RRM"/>
    <property type="match status" value="1"/>
</dbReference>
<organism evidence="4">
    <name type="scientific">Candidatus Thiocaldithrix dubininis</name>
    <dbReference type="NCBI Taxonomy" id="3080823"/>
    <lineage>
        <taxon>Bacteria</taxon>
        <taxon>Pseudomonadati</taxon>
        <taxon>Pseudomonadota</taxon>
        <taxon>Gammaproteobacteria</taxon>
        <taxon>Thiotrichales</taxon>
        <taxon>Thiotrichaceae</taxon>
        <taxon>Candidatus Thiocaldithrix</taxon>
    </lineage>
</organism>
<dbReference type="InterPro" id="IPR035979">
    <property type="entry name" value="RBD_domain_sf"/>
</dbReference>
<feature type="region of interest" description="Disordered" evidence="2">
    <location>
        <begin position="70"/>
        <end position="151"/>
    </location>
</feature>
<dbReference type="InterPro" id="IPR052462">
    <property type="entry name" value="SLIRP/GR-RBP-like"/>
</dbReference>
<feature type="domain" description="RRM" evidence="3">
    <location>
        <begin position="2"/>
        <end position="75"/>
    </location>
</feature>
<accession>A0AA95H4G2</accession>
<dbReference type="Gene3D" id="3.30.70.330">
    <property type="match status" value="1"/>
</dbReference>
<evidence type="ECO:0000313" key="4">
    <source>
        <dbReference type="EMBL" id="WGZ90802.1"/>
    </source>
</evidence>
<feature type="compositionally biased region" description="Basic and acidic residues" evidence="2">
    <location>
        <begin position="114"/>
        <end position="151"/>
    </location>
</feature>
<sequence>MNIYVGNLPYKISDADLRELFAAYGEVSSVSMVKDKMTGQSKGFGFVEMPEAGEAAAAIQGLNEKAVQGRNIKVNEAKPREDKPRGDRGGFRPREGGNGGAGFRPRNEGGFGGGRDDRGGDRGGFRNDRGGDRGGRDDRGGDRGGFRKREF</sequence>
<name>A0AA95H4G2_9GAMM</name>
<protein>
    <submittedName>
        <fullName evidence="4">RNA-binding protein</fullName>
    </submittedName>
</protein>
<dbReference type="SUPFAM" id="SSF54928">
    <property type="entry name" value="RNA-binding domain, RBD"/>
    <property type="match status" value="1"/>
</dbReference>
<dbReference type="Proteomes" id="UP001300672">
    <property type="component" value="Chromosome"/>
</dbReference>
<dbReference type="InterPro" id="IPR000504">
    <property type="entry name" value="RRM_dom"/>
</dbReference>
<dbReference type="EMBL" id="CP124755">
    <property type="protein sequence ID" value="WGZ90802.1"/>
    <property type="molecule type" value="Genomic_DNA"/>
</dbReference>
<proteinExistence type="predicted"/>
<dbReference type="GO" id="GO:0003723">
    <property type="term" value="F:RNA binding"/>
    <property type="evidence" value="ECO:0007669"/>
    <property type="project" value="UniProtKB-KW"/>
</dbReference>
<dbReference type="KEGG" id="tdu:QJT80_15165"/>
<evidence type="ECO:0000259" key="3">
    <source>
        <dbReference type="SMART" id="SM00360"/>
    </source>
</evidence>
<evidence type="ECO:0000256" key="1">
    <source>
        <dbReference type="ARBA" id="ARBA00022884"/>
    </source>
</evidence>
<dbReference type="CDD" id="cd21608">
    <property type="entry name" value="RRM2_NsCP33_like"/>
    <property type="match status" value="1"/>
</dbReference>
<reference evidence="4" key="1">
    <citation type="journal article" date="2023" name="Int. J. Mol. Sci.">
        <title>Metagenomics Revealed a New Genus 'Candidatus Thiocaldithrix dubininis' gen. nov., sp. nov. and a New Species 'Candidatus Thiothrix putei' sp. nov. in the Family Thiotrichaceae, Some Members of Which Have Traits of Both Na+- and H+-Motive Energetics.</title>
        <authorList>
            <person name="Ravin N.V."/>
            <person name="Muntyan M.S."/>
            <person name="Smolyakov D.D."/>
            <person name="Rudenko T.S."/>
            <person name="Beletsky A.V."/>
            <person name="Mardanov A.V."/>
            <person name="Grabovich M.Y."/>
        </authorList>
    </citation>
    <scope>NUCLEOTIDE SEQUENCE</scope>
    <source>
        <strain evidence="4">GKL-01</strain>
    </source>
</reference>
<dbReference type="AlphaFoldDB" id="A0AA95H4G2"/>
<dbReference type="Pfam" id="PF00076">
    <property type="entry name" value="RRM_1"/>
    <property type="match status" value="1"/>
</dbReference>
<gene>
    <name evidence="4" type="ORF">QJT80_15165</name>
</gene>